<name>A0A6J5S8B0_9CAUD</name>
<sequence>MITFEIPPSLLDKAKLISDKLNLQFSTPRIHQYGNAVPTLGELVISEYLGLPITSTYQYDMALPDGRTLDVKTKFIRSAPKPDYNVAVSNLKKQECDIYAFVFIKNDNTKAWLPGYLTATDFYAKAKHWKKGETDRNLTFRQDCYTAFVRELEPMEDLLKIVVDTRTATV</sequence>
<organism evidence="4">
    <name type="scientific">uncultured Caudovirales phage</name>
    <dbReference type="NCBI Taxonomy" id="2100421"/>
    <lineage>
        <taxon>Viruses</taxon>
        <taxon>Duplodnaviria</taxon>
        <taxon>Heunggongvirae</taxon>
        <taxon>Uroviricota</taxon>
        <taxon>Caudoviricetes</taxon>
        <taxon>Peduoviridae</taxon>
        <taxon>Maltschvirus</taxon>
        <taxon>Maltschvirus maltsch</taxon>
    </lineage>
</organism>
<reference evidence="4" key="1">
    <citation type="submission" date="2020-05" db="EMBL/GenBank/DDBJ databases">
        <authorList>
            <person name="Chiriac C."/>
            <person name="Salcher M."/>
            <person name="Ghai R."/>
            <person name="Kavagutti S V."/>
        </authorList>
    </citation>
    <scope>NUCLEOTIDE SEQUENCE</scope>
</reference>
<dbReference type="EMBL" id="LR796826">
    <property type="protein sequence ID" value="CAB4168544.1"/>
    <property type="molecule type" value="Genomic_DNA"/>
</dbReference>
<protein>
    <submittedName>
        <fullName evidence="4">Uncharacterized protein</fullName>
    </submittedName>
</protein>
<accession>A0A6J5S8B0</accession>
<proteinExistence type="predicted"/>
<evidence type="ECO:0000313" key="1">
    <source>
        <dbReference type="EMBL" id="CAB4167965.1"/>
    </source>
</evidence>
<dbReference type="EMBL" id="LR797357">
    <property type="protein sequence ID" value="CAB4205055.1"/>
    <property type="molecule type" value="Genomic_DNA"/>
</dbReference>
<gene>
    <name evidence="3" type="ORF">UFOVP1292_23</name>
    <name evidence="4" type="ORF">UFOVP1411_14</name>
    <name evidence="1" type="ORF">UFOVP859_72</name>
    <name evidence="2" type="ORF">UFOVP882_70</name>
</gene>
<evidence type="ECO:0000313" key="3">
    <source>
        <dbReference type="EMBL" id="CAB4196419.1"/>
    </source>
</evidence>
<dbReference type="EMBL" id="LR796816">
    <property type="protein sequence ID" value="CAB4167965.1"/>
    <property type="molecule type" value="Genomic_DNA"/>
</dbReference>
<evidence type="ECO:0000313" key="2">
    <source>
        <dbReference type="EMBL" id="CAB4168544.1"/>
    </source>
</evidence>
<dbReference type="EMBL" id="LR797251">
    <property type="protein sequence ID" value="CAB4196419.1"/>
    <property type="molecule type" value="Genomic_DNA"/>
</dbReference>
<evidence type="ECO:0000313" key="4">
    <source>
        <dbReference type="EMBL" id="CAB4205055.1"/>
    </source>
</evidence>